<evidence type="ECO:0000256" key="14">
    <source>
        <dbReference type="ARBA" id="ARBA00023264"/>
    </source>
</evidence>
<dbReference type="CDD" id="cd14265">
    <property type="entry name" value="UDPK_IM_like"/>
    <property type="match status" value="1"/>
</dbReference>
<dbReference type="Proteomes" id="UP001524435">
    <property type="component" value="Unassembled WGS sequence"/>
</dbReference>
<keyword evidence="4" id="KW-0444">Lipid biosynthesis</keyword>
<keyword evidence="10 15" id="KW-1133">Transmembrane helix</keyword>
<keyword evidence="6 15" id="KW-0812">Transmembrane</keyword>
<evidence type="ECO:0000256" key="12">
    <source>
        <dbReference type="ARBA" id="ARBA00023136"/>
    </source>
</evidence>
<dbReference type="InterPro" id="IPR000829">
    <property type="entry name" value="DAGK"/>
</dbReference>
<proteinExistence type="inferred from homology"/>
<dbReference type="Gene3D" id="1.10.287.3610">
    <property type="match status" value="1"/>
</dbReference>
<reference evidence="16 17" key="1">
    <citation type="submission" date="2022-06" db="EMBL/GenBank/DDBJ databases">
        <title>Isolation of gut microbiota from human fecal samples.</title>
        <authorList>
            <person name="Pamer E.G."/>
            <person name="Barat B."/>
            <person name="Waligurski E."/>
            <person name="Medina S."/>
            <person name="Paddock L."/>
            <person name="Mostad J."/>
        </authorList>
    </citation>
    <scope>NUCLEOTIDE SEQUENCE [LARGE SCALE GENOMIC DNA]</scope>
    <source>
        <strain evidence="16 17">DFI.6.1</strain>
    </source>
</reference>
<keyword evidence="14" id="KW-1208">Phospholipid metabolism</keyword>
<evidence type="ECO:0000256" key="11">
    <source>
        <dbReference type="ARBA" id="ARBA00023098"/>
    </source>
</evidence>
<comment type="caution">
    <text evidence="16">The sequence shown here is derived from an EMBL/GenBank/DDBJ whole genome shotgun (WGS) entry which is preliminary data.</text>
</comment>
<dbReference type="GO" id="GO:0016301">
    <property type="term" value="F:kinase activity"/>
    <property type="evidence" value="ECO:0007669"/>
    <property type="project" value="UniProtKB-KW"/>
</dbReference>
<keyword evidence="11" id="KW-0443">Lipid metabolism</keyword>
<evidence type="ECO:0000256" key="2">
    <source>
        <dbReference type="ARBA" id="ARBA00005967"/>
    </source>
</evidence>
<keyword evidence="5" id="KW-0808">Transferase</keyword>
<evidence type="ECO:0000256" key="15">
    <source>
        <dbReference type="SAM" id="Phobius"/>
    </source>
</evidence>
<dbReference type="EMBL" id="JANGCH010000002">
    <property type="protein sequence ID" value="MCQ5120936.1"/>
    <property type="molecule type" value="Genomic_DNA"/>
</dbReference>
<evidence type="ECO:0000256" key="7">
    <source>
        <dbReference type="ARBA" id="ARBA00022741"/>
    </source>
</evidence>
<evidence type="ECO:0000256" key="4">
    <source>
        <dbReference type="ARBA" id="ARBA00022516"/>
    </source>
</evidence>
<name>A0ABT1SI80_9FIRM</name>
<keyword evidence="8 16" id="KW-0418">Kinase</keyword>
<evidence type="ECO:0000313" key="16">
    <source>
        <dbReference type="EMBL" id="MCQ5120936.1"/>
    </source>
</evidence>
<evidence type="ECO:0000256" key="8">
    <source>
        <dbReference type="ARBA" id="ARBA00022777"/>
    </source>
</evidence>
<protein>
    <submittedName>
        <fullName evidence="16">Diacylglycerol kinase family protein</fullName>
    </submittedName>
</protein>
<dbReference type="PANTHER" id="PTHR34299:SF1">
    <property type="entry name" value="DIACYLGLYCEROL KINASE"/>
    <property type="match status" value="1"/>
</dbReference>
<dbReference type="Pfam" id="PF01219">
    <property type="entry name" value="DAGK_prokar"/>
    <property type="match status" value="1"/>
</dbReference>
<keyword evidence="17" id="KW-1185">Reference proteome</keyword>
<comment type="similarity">
    <text evidence="2">Belongs to the bacterial diacylglycerol kinase family.</text>
</comment>
<feature type="transmembrane region" description="Helical" evidence="15">
    <location>
        <begin position="90"/>
        <end position="112"/>
    </location>
</feature>
<evidence type="ECO:0000256" key="13">
    <source>
        <dbReference type="ARBA" id="ARBA00023209"/>
    </source>
</evidence>
<organism evidence="16 17">
    <name type="scientific">Massilicoli timonensis</name>
    <dbReference type="NCBI Taxonomy" id="2015901"/>
    <lineage>
        <taxon>Bacteria</taxon>
        <taxon>Bacillati</taxon>
        <taxon>Bacillota</taxon>
        <taxon>Erysipelotrichia</taxon>
        <taxon>Erysipelotrichales</taxon>
        <taxon>Erysipelotrichaceae</taxon>
        <taxon>Massilicoli</taxon>
    </lineage>
</organism>
<evidence type="ECO:0000313" key="17">
    <source>
        <dbReference type="Proteomes" id="UP001524435"/>
    </source>
</evidence>
<keyword evidence="7" id="KW-0547">Nucleotide-binding</keyword>
<dbReference type="PANTHER" id="PTHR34299">
    <property type="entry name" value="DIACYLGLYCEROL KINASE"/>
    <property type="match status" value="1"/>
</dbReference>
<sequence>MRSLKDKFAYAFVGLKKGVLEDRSVKLQCFIAALVILFCLFLPLARWEWGIVLLLCTLVIALEFVNSVIEKCVDLICPHYDERAKTIKDLMAGAVLFVSLAAAGIFVIILGGKII</sequence>
<evidence type="ECO:0000256" key="6">
    <source>
        <dbReference type="ARBA" id="ARBA00022692"/>
    </source>
</evidence>
<dbReference type="InterPro" id="IPR036945">
    <property type="entry name" value="DAGK_sf"/>
</dbReference>
<keyword evidence="12 15" id="KW-0472">Membrane</keyword>
<gene>
    <name evidence="16" type="ORF">NE663_01515</name>
</gene>
<evidence type="ECO:0000256" key="5">
    <source>
        <dbReference type="ARBA" id="ARBA00022679"/>
    </source>
</evidence>
<dbReference type="RefSeq" id="WP_256197315.1">
    <property type="nucleotide sequence ID" value="NZ_CANTYB010000046.1"/>
</dbReference>
<feature type="transmembrane region" description="Helical" evidence="15">
    <location>
        <begin position="51"/>
        <end position="69"/>
    </location>
</feature>
<evidence type="ECO:0000256" key="9">
    <source>
        <dbReference type="ARBA" id="ARBA00022840"/>
    </source>
</evidence>
<keyword evidence="9" id="KW-0067">ATP-binding</keyword>
<accession>A0ABT1SI80</accession>
<keyword evidence="13" id="KW-0594">Phospholipid biosynthesis</keyword>
<evidence type="ECO:0000256" key="3">
    <source>
        <dbReference type="ARBA" id="ARBA00022475"/>
    </source>
</evidence>
<feature type="transmembrane region" description="Helical" evidence="15">
    <location>
        <begin position="25"/>
        <end position="45"/>
    </location>
</feature>
<evidence type="ECO:0000256" key="1">
    <source>
        <dbReference type="ARBA" id="ARBA00004651"/>
    </source>
</evidence>
<comment type="subcellular location">
    <subcellularLocation>
        <location evidence="1">Cell membrane</location>
        <topology evidence="1">Multi-pass membrane protein</topology>
    </subcellularLocation>
</comment>
<evidence type="ECO:0000256" key="10">
    <source>
        <dbReference type="ARBA" id="ARBA00022989"/>
    </source>
</evidence>
<dbReference type="InterPro" id="IPR033717">
    <property type="entry name" value="UDPK"/>
</dbReference>
<keyword evidence="3" id="KW-1003">Cell membrane</keyword>